<dbReference type="InterPro" id="IPR057774">
    <property type="entry name" value="D8C_UMOD/GP2/OIT3-like"/>
</dbReference>
<keyword evidence="2" id="KW-1015">Disulfide bond</keyword>
<evidence type="ECO:0000313" key="6">
    <source>
        <dbReference type="Proteomes" id="UP000663828"/>
    </source>
</evidence>
<evidence type="ECO:0000259" key="4">
    <source>
        <dbReference type="Pfam" id="PF23283"/>
    </source>
</evidence>
<organism evidence="5 6">
    <name type="scientific">Adineta ricciae</name>
    <name type="common">Rotifer</name>
    <dbReference type="NCBI Taxonomy" id="249248"/>
    <lineage>
        <taxon>Eukaryota</taxon>
        <taxon>Metazoa</taxon>
        <taxon>Spiralia</taxon>
        <taxon>Gnathifera</taxon>
        <taxon>Rotifera</taxon>
        <taxon>Eurotatoria</taxon>
        <taxon>Bdelloidea</taxon>
        <taxon>Adinetida</taxon>
        <taxon>Adinetidae</taxon>
        <taxon>Adineta</taxon>
    </lineage>
</organism>
<keyword evidence="3" id="KW-0472">Membrane</keyword>
<name>A0A814CEE4_ADIRI</name>
<evidence type="ECO:0000256" key="3">
    <source>
        <dbReference type="SAM" id="Phobius"/>
    </source>
</evidence>
<keyword evidence="6" id="KW-1185">Reference proteome</keyword>
<sequence length="243" mass="26538">MSVSTINIQIDDNEQPAYTNFRKSPYTFDQDTTLSSLRKFNTRSCLITIFLLLAVVTLLALAGLIVAIYALTANFNNHGIVFVTAATSSTTTVNTSVTTSPVQCSSTPTTTYTYATDTPSQCLNYTLNTDKTRNLAYTSSITSCDNTSPFSNSTSVWIRFQDPAGTLIANSVVPPNSCGTVASGWFAGQYPTTFFSTATSIVCYYYSTNTCSDCNLISITNCKTFYVFLLPQPDSCNYRYCTV</sequence>
<dbReference type="EMBL" id="CAJNOR010000527">
    <property type="protein sequence ID" value="CAF0939090.1"/>
    <property type="molecule type" value="Genomic_DNA"/>
</dbReference>
<reference evidence="5" key="1">
    <citation type="submission" date="2021-02" db="EMBL/GenBank/DDBJ databases">
        <authorList>
            <person name="Nowell W R."/>
        </authorList>
    </citation>
    <scope>NUCLEOTIDE SEQUENCE</scope>
</reference>
<dbReference type="AlphaFoldDB" id="A0A814CEE4"/>
<dbReference type="Proteomes" id="UP000663828">
    <property type="component" value="Unassembled WGS sequence"/>
</dbReference>
<keyword evidence="1" id="KW-0732">Signal</keyword>
<protein>
    <recommendedName>
        <fullName evidence="4">UMOD/GP2/OIT3-like D8C domain-containing protein</fullName>
    </recommendedName>
</protein>
<evidence type="ECO:0000313" key="5">
    <source>
        <dbReference type="EMBL" id="CAF0939090.1"/>
    </source>
</evidence>
<keyword evidence="3" id="KW-0812">Transmembrane</keyword>
<gene>
    <name evidence="5" type="ORF">XAT740_LOCUS10015</name>
</gene>
<dbReference type="Pfam" id="PF23283">
    <property type="entry name" value="D8C_UMOD"/>
    <property type="match status" value="1"/>
</dbReference>
<accession>A0A814CEE4</accession>
<proteinExistence type="predicted"/>
<evidence type="ECO:0000256" key="2">
    <source>
        <dbReference type="ARBA" id="ARBA00023157"/>
    </source>
</evidence>
<comment type="caution">
    <text evidence="5">The sequence shown here is derived from an EMBL/GenBank/DDBJ whole genome shotgun (WGS) entry which is preliminary data.</text>
</comment>
<evidence type="ECO:0000256" key="1">
    <source>
        <dbReference type="ARBA" id="ARBA00022729"/>
    </source>
</evidence>
<feature type="transmembrane region" description="Helical" evidence="3">
    <location>
        <begin position="45"/>
        <end position="71"/>
    </location>
</feature>
<keyword evidence="3" id="KW-1133">Transmembrane helix</keyword>
<feature type="domain" description="UMOD/GP2/OIT3-like D8C" evidence="4">
    <location>
        <begin position="169"/>
        <end position="242"/>
    </location>
</feature>